<organism evidence="2 3">
    <name type="scientific">Prorocentrum cordatum</name>
    <dbReference type="NCBI Taxonomy" id="2364126"/>
    <lineage>
        <taxon>Eukaryota</taxon>
        <taxon>Sar</taxon>
        <taxon>Alveolata</taxon>
        <taxon>Dinophyceae</taxon>
        <taxon>Prorocentrales</taxon>
        <taxon>Prorocentraceae</taxon>
        <taxon>Prorocentrum</taxon>
    </lineage>
</organism>
<dbReference type="Proteomes" id="UP001189429">
    <property type="component" value="Unassembled WGS sequence"/>
</dbReference>
<sequence length="351" mass="40002">VEPLGAEPEDRKRRRLAKQGKLQETGATEEWPKLLPLSFFSETDSIEAKMDLCYAAFEDLLVTHDAEATGKGVVWMVRSIVREINDVLSDNLEAKQALLMAEQVAPGMAGPLEAFCMRLKRHPWFEENNQLVRWQESKQIINVSKISAQGDAWRQWNREQRQNDRAADRSAWAEGKAQRAASLQTSRSRKIRILQAGPTSKAARGWWETSPRKYTKDSITTAFHAAAGVPRMVARPACTLMFGLRADRQSRAQCDVVTAIARTEAKPRGKGTVTRLPWRSCTRTLAKHLPSTGWVPRPAAPWTWQHAPLRFEPFLDCDSQLWHGFRPVAQLLQEAWRRADYSSFDCYMKKM</sequence>
<evidence type="ECO:0000313" key="3">
    <source>
        <dbReference type="Proteomes" id="UP001189429"/>
    </source>
</evidence>
<feature type="non-terminal residue" evidence="2">
    <location>
        <position position="1"/>
    </location>
</feature>
<name>A0ABN9U3B3_9DINO</name>
<evidence type="ECO:0000313" key="2">
    <source>
        <dbReference type="EMBL" id="CAK0852858.1"/>
    </source>
</evidence>
<evidence type="ECO:0000256" key="1">
    <source>
        <dbReference type="SAM" id="MobiDB-lite"/>
    </source>
</evidence>
<feature type="region of interest" description="Disordered" evidence="1">
    <location>
        <begin position="1"/>
        <end position="22"/>
    </location>
</feature>
<comment type="caution">
    <text evidence="2">The sequence shown here is derived from an EMBL/GenBank/DDBJ whole genome shotgun (WGS) entry which is preliminary data.</text>
</comment>
<reference evidence="2" key="1">
    <citation type="submission" date="2023-10" db="EMBL/GenBank/DDBJ databases">
        <authorList>
            <person name="Chen Y."/>
            <person name="Shah S."/>
            <person name="Dougan E. K."/>
            <person name="Thang M."/>
            <person name="Chan C."/>
        </authorList>
    </citation>
    <scope>NUCLEOTIDE SEQUENCE [LARGE SCALE GENOMIC DNA]</scope>
</reference>
<proteinExistence type="predicted"/>
<protein>
    <submittedName>
        <fullName evidence="2">Uncharacterized protein</fullName>
    </submittedName>
</protein>
<keyword evidence="3" id="KW-1185">Reference proteome</keyword>
<accession>A0ABN9U3B3</accession>
<dbReference type="EMBL" id="CAUYUJ010015349">
    <property type="protein sequence ID" value="CAK0852858.1"/>
    <property type="molecule type" value="Genomic_DNA"/>
</dbReference>
<gene>
    <name evidence="2" type="ORF">PCOR1329_LOCUS44506</name>
</gene>